<keyword evidence="1" id="KW-0812">Transmembrane</keyword>
<proteinExistence type="predicted"/>
<evidence type="ECO:0000259" key="2">
    <source>
        <dbReference type="PROSITE" id="PS50850"/>
    </source>
</evidence>
<dbReference type="PROSITE" id="PS50850">
    <property type="entry name" value="MFS"/>
    <property type="match status" value="1"/>
</dbReference>
<name>A0A0F8Z7P4_9ZZZZ</name>
<dbReference type="AlphaFoldDB" id="A0A0F8Z7P4"/>
<dbReference type="EMBL" id="LAZR01052864">
    <property type="protein sequence ID" value="KKK82020.1"/>
    <property type="molecule type" value="Genomic_DNA"/>
</dbReference>
<feature type="domain" description="Major facilitator superfamily (MFS) profile" evidence="2">
    <location>
        <begin position="25"/>
        <end position="73"/>
    </location>
</feature>
<dbReference type="InterPro" id="IPR036259">
    <property type="entry name" value="MFS_trans_sf"/>
</dbReference>
<sequence length="73" mass="7253">MTTHTPPSHSANTAENTSLVYVIFISAVAAIGGFLFGFDSGVINGTVSALGNAFNSSSVATGFNVASVLLGCA</sequence>
<evidence type="ECO:0000313" key="3">
    <source>
        <dbReference type="EMBL" id="KKK82020.1"/>
    </source>
</evidence>
<dbReference type="GO" id="GO:0022857">
    <property type="term" value="F:transmembrane transporter activity"/>
    <property type="evidence" value="ECO:0007669"/>
    <property type="project" value="InterPro"/>
</dbReference>
<accession>A0A0F8Z7P4</accession>
<comment type="caution">
    <text evidence="3">The sequence shown here is derived from an EMBL/GenBank/DDBJ whole genome shotgun (WGS) entry which is preliminary data.</text>
</comment>
<keyword evidence="1" id="KW-0472">Membrane</keyword>
<feature type="transmembrane region" description="Helical" evidence="1">
    <location>
        <begin position="20"/>
        <end position="38"/>
    </location>
</feature>
<protein>
    <recommendedName>
        <fullName evidence="2">Major facilitator superfamily (MFS) profile domain-containing protein</fullName>
    </recommendedName>
</protein>
<reference evidence="3" key="1">
    <citation type="journal article" date="2015" name="Nature">
        <title>Complex archaea that bridge the gap between prokaryotes and eukaryotes.</title>
        <authorList>
            <person name="Spang A."/>
            <person name="Saw J.H."/>
            <person name="Jorgensen S.L."/>
            <person name="Zaremba-Niedzwiedzka K."/>
            <person name="Martijn J."/>
            <person name="Lind A.E."/>
            <person name="van Eijk R."/>
            <person name="Schleper C."/>
            <person name="Guy L."/>
            <person name="Ettema T.J."/>
        </authorList>
    </citation>
    <scope>NUCLEOTIDE SEQUENCE</scope>
</reference>
<organism evidence="3">
    <name type="scientific">marine sediment metagenome</name>
    <dbReference type="NCBI Taxonomy" id="412755"/>
    <lineage>
        <taxon>unclassified sequences</taxon>
        <taxon>metagenomes</taxon>
        <taxon>ecological metagenomes</taxon>
    </lineage>
</organism>
<keyword evidence="1" id="KW-1133">Transmembrane helix</keyword>
<dbReference type="Gene3D" id="1.20.1250.20">
    <property type="entry name" value="MFS general substrate transporter like domains"/>
    <property type="match status" value="1"/>
</dbReference>
<dbReference type="SUPFAM" id="SSF103473">
    <property type="entry name" value="MFS general substrate transporter"/>
    <property type="match status" value="1"/>
</dbReference>
<dbReference type="InterPro" id="IPR020846">
    <property type="entry name" value="MFS_dom"/>
</dbReference>
<feature type="non-terminal residue" evidence="3">
    <location>
        <position position="73"/>
    </location>
</feature>
<gene>
    <name evidence="3" type="ORF">LCGC14_2807580</name>
</gene>
<evidence type="ECO:0000256" key="1">
    <source>
        <dbReference type="SAM" id="Phobius"/>
    </source>
</evidence>